<organism evidence="1 2">
    <name type="scientific">Entomophthora muscae</name>
    <dbReference type="NCBI Taxonomy" id="34485"/>
    <lineage>
        <taxon>Eukaryota</taxon>
        <taxon>Fungi</taxon>
        <taxon>Fungi incertae sedis</taxon>
        <taxon>Zoopagomycota</taxon>
        <taxon>Entomophthoromycotina</taxon>
        <taxon>Entomophthoromycetes</taxon>
        <taxon>Entomophthorales</taxon>
        <taxon>Entomophthoraceae</taxon>
        <taxon>Entomophthora</taxon>
    </lineage>
</organism>
<evidence type="ECO:0000313" key="1">
    <source>
        <dbReference type="EMBL" id="KAJ9072102.1"/>
    </source>
</evidence>
<evidence type="ECO:0000313" key="2">
    <source>
        <dbReference type="Proteomes" id="UP001165960"/>
    </source>
</evidence>
<keyword evidence="2" id="KW-1185">Reference proteome</keyword>
<dbReference type="Proteomes" id="UP001165960">
    <property type="component" value="Unassembled WGS sequence"/>
</dbReference>
<protein>
    <submittedName>
        <fullName evidence="1">Uncharacterized protein</fullName>
    </submittedName>
</protein>
<dbReference type="EMBL" id="QTSX02003052">
    <property type="protein sequence ID" value="KAJ9072102.1"/>
    <property type="molecule type" value="Genomic_DNA"/>
</dbReference>
<comment type="caution">
    <text evidence="1">The sequence shown here is derived from an EMBL/GenBank/DDBJ whole genome shotgun (WGS) entry which is preliminary data.</text>
</comment>
<accession>A0ACC2TC36</accession>
<proteinExistence type="predicted"/>
<gene>
    <name evidence="1" type="ORF">DSO57_1030609</name>
</gene>
<sequence>MRQFIPMYVRERLHEFHQLEQPWQTQVDSTLNAYLSNFERLVQQLNTFSVYSFEQLQQVADLAAKGLNELSVEFDQERATTAAAIAKLQSQVNELSTPKPVVPPSPPVREPTLTGQLASVWELAGCGLGEQGPPKDWC</sequence>
<name>A0ACC2TC36_9FUNG</name>
<reference evidence="1" key="1">
    <citation type="submission" date="2022-04" db="EMBL/GenBank/DDBJ databases">
        <title>Genome of the entomopathogenic fungus Entomophthora muscae.</title>
        <authorList>
            <person name="Elya C."/>
            <person name="Lovett B.R."/>
            <person name="Lee E."/>
            <person name="Macias A.M."/>
            <person name="Hajek A.E."/>
            <person name="De Bivort B.L."/>
            <person name="Kasson M.T."/>
            <person name="De Fine Licht H.H."/>
            <person name="Stajich J.E."/>
        </authorList>
    </citation>
    <scope>NUCLEOTIDE SEQUENCE</scope>
    <source>
        <strain evidence="1">Berkeley</strain>
    </source>
</reference>